<keyword evidence="4" id="KW-1185">Reference proteome</keyword>
<dbReference type="Gene3D" id="3.40.50.620">
    <property type="entry name" value="HUPs"/>
    <property type="match status" value="1"/>
</dbReference>
<name>A0A0J1HNS7_NIACI</name>
<comment type="similarity">
    <text evidence="1">Belongs to the universal stress protein A family.</text>
</comment>
<accession>A0A0J1HNS7</accession>
<dbReference type="OrthoDB" id="9777884at2"/>
<gene>
    <name evidence="3" type="ORF">ABW02_25685</name>
</gene>
<dbReference type="Pfam" id="PF00582">
    <property type="entry name" value="Usp"/>
    <property type="match status" value="1"/>
</dbReference>
<protein>
    <submittedName>
        <fullName evidence="3">Universal stress protein</fullName>
    </submittedName>
</protein>
<dbReference type="PRINTS" id="PR01438">
    <property type="entry name" value="UNVRSLSTRESS"/>
</dbReference>
<proteinExistence type="inferred from homology"/>
<dbReference type="RefSeq" id="WP_016204939.1">
    <property type="nucleotide sequence ID" value="NZ_JAPWCI010000058.1"/>
</dbReference>
<dbReference type="InterPro" id="IPR006016">
    <property type="entry name" value="UspA"/>
</dbReference>
<evidence type="ECO:0000313" key="4">
    <source>
        <dbReference type="Proteomes" id="UP000036045"/>
    </source>
</evidence>
<dbReference type="AlphaFoldDB" id="A0A0J1HNS7"/>
<feature type="domain" description="UspA" evidence="2">
    <location>
        <begin position="1"/>
        <end position="139"/>
    </location>
</feature>
<dbReference type="PATRIC" id="fig|1397.4.peg.4687"/>
<reference evidence="3 4" key="1">
    <citation type="submission" date="2015-05" db="EMBL/GenBank/DDBJ databases">
        <title>Whole genome sequence and identification of bacterial endophytes from Costus igneus.</title>
        <authorList>
            <person name="Lee Y.P."/>
            <person name="Gan H.M."/>
            <person name="Eng W."/>
            <person name="Wheatley M.S."/>
            <person name="Caraballo A."/>
            <person name="Polter S."/>
            <person name="Savka M.A."/>
            <person name="Hudson A.O."/>
        </authorList>
    </citation>
    <scope>NUCLEOTIDE SEQUENCE [LARGE SCALE GENOMIC DNA]</scope>
    <source>
        <strain evidence="3 4">RIT379</strain>
    </source>
</reference>
<dbReference type="InterPro" id="IPR014729">
    <property type="entry name" value="Rossmann-like_a/b/a_fold"/>
</dbReference>
<dbReference type="Proteomes" id="UP000036045">
    <property type="component" value="Unassembled WGS sequence"/>
</dbReference>
<evidence type="ECO:0000256" key="1">
    <source>
        <dbReference type="ARBA" id="ARBA00008791"/>
    </source>
</evidence>
<evidence type="ECO:0000313" key="3">
    <source>
        <dbReference type="EMBL" id="KLV15377.1"/>
    </source>
</evidence>
<organism evidence="3 4">
    <name type="scientific">Niallia circulans</name>
    <name type="common">Bacillus circulans</name>
    <dbReference type="NCBI Taxonomy" id="1397"/>
    <lineage>
        <taxon>Bacteria</taxon>
        <taxon>Bacillati</taxon>
        <taxon>Bacillota</taxon>
        <taxon>Bacilli</taxon>
        <taxon>Bacillales</taxon>
        <taxon>Bacillaceae</taxon>
        <taxon>Niallia</taxon>
    </lineage>
</organism>
<dbReference type="PANTHER" id="PTHR46268">
    <property type="entry name" value="STRESS RESPONSE PROTEIN NHAX"/>
    <property type="match status" value="1"/>
</dbReference>
<evidence type="ECO:0000259" key="2">
    <source>
        <dbReference type="Pfam" id="PF00582"/>
    </source>
</evidence>
<dbReference type="EMBL" id="LDPH01000059">
    <property type="protein sequence ID" value="KLV15377.1"/>
    <property type="molecule type" value="Genomic_DNA"/>
</dbReference>
<dbReference type="CDD" id="cd00293">
    <property type="entry name" value="USP-like"/>
    <property type="match status" value="1"/>
</dbReference>
<dbReference type="SUPFAM" id="SSF52402">
    <property type="entry name" value="Adenine nucleotide alpha hydrolases-like"/>
    <property type="match status" value="1"/>
</dbReference>
<sequence>MYRNILLATDGSVHSKRAALNAIYIANCCSESKVEIVMVSDPSKAKTETLHNWNSSEFVDKNRGKISEVEKLVKESGLNYEVVILKGEPGQVLVDYINNKGTDLAIMGSRGLNVLQEFVLGSVSHKVTKRANCPVLIVK</sequence>
<dbReference type="InterPro" id="IPR006015">
    <property type="entry name" value="Universal_stress_UspA"/>
</dbReference>
<dbReference type="PANTHER" id="PTHR46268:SF6">
    <property type="entry name" value="UNIVERSAL STRESS PROTEIN UP12"/>
    <property type="match status" value="1"/>
</dbReference>
<comment type="caution">
    <text evidence="3">The sequence shown here is derived from an EMBL/GenBank/DDBJ whole genome shotgun (WGS) entry which is preliminary data.</text>
</comment>